<dbReference type="RefSeq" id="WP_282906693.1">
    <property type="nucleotide sequence ID" value="NZ_JAGRPV010000001.1"/>
</dbReference>
<name>A0ABT6TAH0_9BACL</name>
<dbReference type="Proteomes" id="UP001161691">
    <property type="component" value="Unassembled WGS sequence"/>
</dbReference>
<protein>
    <submittedName>
        <fullName evidence="2">Transposase</fullName>
    </submittedName>
</protein>
<dbReference type="EMBL" id="JAGRPV010000001">
    <property type="protein sequence ID" value="MDI4645087.1"/>
    <property type="molecule type" value="Genomic_DNA"/>
</dbReference>
<dbReference type="SUPFAM" id="SSF53098">
    <property type="entry name" value="Ribonuclease H-like"/>
    <property type="match status" value="1"/>
</dbReference>
<gene>
    <name evidence="2" type="ORF">KB449_01655</name>
    <name evidence="3" type="ORF">KB449_08955</name>
    <name evidence="4" type="ORF">KB449_20710</name>
    <name evidence="5" type="ORF">KB449_23220</name>
</gene>
<keyword evidence="6" id="KW-1185">Reference proteome</keyword>
<evidence type="ECO:0000313" key="2">
    <source>
        <dbReference type="EMBL" id="MDI4643640.1"/>
    </source>
</evidence>
<evidence type="ECO:0000313" key="4">
    <source>
        <dbReference type="EMBL" id="MDI4647406.1"/>
    </source>
</evidence>
<dbReference type="EMBL" id="JAGRPV010000001">
    <property type="protein sequence ID" value="MDI4643640.1"/>
    <property type="molecule type" value="Genomic_DNA"/>
</dbReference>
<dbReference type="Pfam" id="PF13546">
    <property type="entry name" value="DDE_5"/>
    <property type="match status" value="1"/>
</dbReference>
<dbReference type="InterPro" id="IPR038721">
    <property type="entry name" value="IS701-like_DDE_dom"/>
</dbReference>
<reference evidence="2" key="1">
    <citation type="submission" date="2023-04" db="EMBL/GenBank/DDBJ databases">
        <title>Comparative genomic analysis of Cohnella hashimotonis sp. nov., isolated from the International Space Station.</title>
        <authorList>
            <person name="Venkateswaran K."/>
            <person name="Simpson A."/>
        </authorList>
    </citation>
    <scope>NUCLEOTIDE SEQUENCE</scope>
    <source>
        <strain evidence="2">F6_2S_P_1</strain>
    </source>
</reference>
<evidence type="ECO:0000259" key="1">
    <source>
        <dbReference type="Pfam" id="PF13546"/>
    </source>
</evidence>
<dbReference type="EMBL" id="JAGRPV010000001">
    <property type="protein sequence ID" value="MDI4647406.1"/>
    <property type="molecule type" value="Genomic_DNA"/>
</dbReference>
<dbReference type="InterPro" id="IPR012337">
    <property type="entry name" value="RNaseH-like_sf"/>
</dbReference>
<dbReference type="EMBL" id="JAGRPV010000001">
    <property type="protein sequence ID" value="MDI4647881.1"/>
    <property type="molecule type" value="Genomic_DNA"/>
</dbReference>
<feature type="domain" description="Transposase IS701-like DDE" evidence="1">
    <location>
        <begin position="72"/>
        <end position="251"/>
    </location>
</feature>
<evidence type="ECO:0000313" key="6">
    <source>
        <dbReference type="Proteomes" id="UP001161691"/>
    </source>
</evidence>
<dbReference type="Pfam" id="PF04693">
    <property type="entry name" value="DDE_Tnp_2"/>
    <property type="match status" value="1"/>
</dbReference>
<evidence type="ECO:0000313" key="3">
    <source>
        <dbReference type="EMBL" id="MDI4645087.1"/>
    </source>
</evidence>
<evidence type="ECO:0000313" key="5">
    <source>
        <dbReference type="EMBL" id="MDI4647881.1"/>
    </source>
</evidence>
<organism evidence="2 6">
    <name type="scientific">Cohnella hashimotonis</name>
    <dbReference type="NCBI Taxonomy" id="2826895"/>
    <lineage>
        <taxon>Bacteria</taxon>
        <taxon>Bacillati</taxon>
        <taxon>Bacillota</taxon>
        <taxon>Bacilli</taxon>
        <taxon>Bacillales</taxon>
        <taxon>Paenibacillaceae</taxon>
        <taxon>Cohnella</taxon>
    </lineage>
</organism>
<accession>A0ABT6TAH0</accession>
<dbReference type="Gene3D" id="3.90.350.10">
    <property type="entry name" value="Transposase Inhibitor Protein From Tn5, Chain A, domain 1"/>
    <property type="match status" value="1"/>
</dbReference>
<comment type="caution">
    <text evidence="2">The sequence shown here is derived from an EMBL/GenBank/DDBJ whole genome shotgun (WGS) entry which is preliminary data.</text>
</comment>
<proteinExistence type="predicted"/>
<sequence length="452" mass="51422">MIAQPSNLNQLPNELKPTFQELKVMQHLQQAGFRKRFGFSCAQLFQLVFVLLFHQKNWFRLLESRKDDSMPGKDAVYRFLNHTGLAWRRFLTSLSVATVKKVDALTSADRDAVFIVDDSMFERNRSKAVELLARFKDHATGAYYKGFRMLTMGWSDGHTFLPVDFALLSSSKSAITGMNESVDKRSHGYKRRQEALLSAPQVVASMLDRVLAAGATASYVLMDSWFTHAPLIREIVSRGLDVIGMVKNDNKRFLMQGQKLSLKELYSVATPVASKKRSILRSIRTVLACGTPVHVVFVRNRSKKNDWLAVLTTDLALCVEDVIRIYAIRWDIEVFFKCTKSLLRLQKEFQGRSYDLLISHTTIVFSRYLLLAWQHRQSTDARTFGGLFYVLCDEVGTLDWTVALQQLLDLISEIATKAGKKLGALIQRQLQQWIASLPSYIRACLPISCCES</sequence>
<dbReference type="InterPro" id="IPR006783">
    <property type="entry name" value="Transposase_ISC1217"/>
</dbReference>